<accession>A0A3R8T193</accession>
<comment type="caution">
    <text evidence="2">The sequence shown here is derived from an EMBL/GenBank/DDBJ whole genome shotgun (WGS) entry which is preliminary data.</text>
</comment>
<dbReference type="HAMAP" id="MF_01575">
    <property type="entry name" value="UPF0398"/>
    <property type="match status" value="1"/>
</dbReference>
<evidence type="ECO:0000313" key="2">
    <source>
        <dbReference type="EMBL" id="RRR55546.1"/>
    </source>
</evidence>
<dbReference type="EMBL" id="RSDO01000001">
    <property type="protein sequence ID" value="RRR55546.1"/>
    <property type="molecule type" value="Genomic_DNA"/>
</dbReference>
<dbReference type="PANTHER" id="PTHR38440">
    <property type="entry name" value="UPF0398 PROTEIN YPSA"/>
    <property type="match status" value="1"/>
</dbReference>
<evidence type="ECO:0000256" key="1">
    <source>
        <dbReference type="HAMAP-Rule" id="MF_01575"/>
    </source>
</evidence>
<name>A0A3R8T193_STRSU</name>
<dbReference type="Pfam" id="PF06908">
    <property type="entry name" value="YpsA"/>
    <property type="match status" value="1"/>
</dbReference>
<dbReference type="PANTHER" id="PTHR38440:SF1">
    <property type="entry name" value="UPF0398 PROTEIN SPR0331"/>
    <property type="match status" value="1"/>
</dbReference>
<evidence type="ECO:0000313" key="3">
    <source>
        <dbReference type="Proteomes" id="UP000274117"/>
    </source>
</evidence>
<reference evidence="2 3" key="1">
    <citation type="submission" date="2018-11" db="EMBL/GenBank/DDBJ databases">
        <authorList>
            <person name="Stevens M.J."/>
            <person name="Cernela N."/>
            <person name="Spoerry Serrano N."/>
            <person name="Schmitt S."/>
            <person name="Schrenzel J."/>
            <person name="Stephan R."/>
        </authorList>
    </citation>
    <scope>NUCLEOTIDE SEQUENCE [LARGE SCALE GENOMIC DNA]</scope>
    <source>
        <strain evidence="2 3">PP422</strain>
    </source>
</reference>
<gene>
    <name evidence="2" type="ORF">EI998_00520</name>
</gene>
<dbReference type="SUPFAM" id="SSF102405">
    <property type="entry name" value="MCP/YpsA-like"/>
    <property type="match status" value="1"/>
</dbReference>
<dbReference type="PIRSF" id="PIRSF021290">
    <property type="entry name" value="DUF1273"/>
    <property type="match status" value="1"/>
</dbReference>
<dbReference type="Proteomes" id="UP000274117">
    <property type="component" value="Unassembled WGS sequence"/>
</dbReference>
<protein>
    <recommendedName>
        <fullName evidence="1">UPF0398 protein EI998_00520</fullName>
    </recommendedName>
</protein>
<proteinExistence type="inferred from homology"/>
<comment type="similarity">
    <text evidence="1">Belongs to the UPF0398 family.</text>
</comment>
<dbReference type="InterPro" id="IPR010697">
    <property type="entry name" value="YspA"/>
</dbReference>
<organism evidence="2 3">
    <name type="scientific">Streptococcus suis</name>
    <dbReference type="NCBI Taxonomy" id="1307"/>
    <lineage>
        <taxon>Bacteria</taxon>
        <taxon>Bacillati</taxon>
        <taxon>Bacillota</taxon>
        <taxon>Bacilli</taxon>
        <taxon>Lactobacillales</taxon>
        <taxon>Streptococcaceae</taxon>
        <taxon>Streptococcus</taxon>
    </lineage>
</organism>
<reference evidence="2 3" key="2">
    <citation type="submission" date="2018-12" db="EMBL/GenBank/DDBJ databases">
        <title>Whole-genome sequences of fifteen clinical Streptococcus suis strains isolated from pigs between 2006 and 2018.</title>
        <authorList>
            <person name="Stevens M.J.A."/>
            <person name="Cernela N."/>
            <person name="Spoerry Serrano N."/>
            <person name="Schmitt S."/>
            <person name="Schrenzel J."/>
            <person name="Stephan R."/>
        </authorList>
    </citation>
    <scope>NUCLEOTIDE SEQUENCE [LARGE SCALE GENOMIC DNA]</scope>
    <source>
        <strain evidence="2 3">PP422</strain>
    </source>
</reference>
<sequence>MHIKSLLVTGYRHTDLGIFSDKDTKLVIIKEAIRRDLIKFLENDGVEWFILTGNLGFEYWCLEVLLDLRQEGYDFQIATIFSFESHGENWNEANQVKLARFKQVDFVKYLYVRYENPGQFKLINQFLLDHTEGGYLFYDPENETNLKYLYTSIVNKEDYTVKVLSFDDLNEVAENFSNSE</sequence>
<dbReference type="Gene3D" id="3.40.50.450">
    <property type="match status" value="1"/>
</dbReference>
<dbReference type="AlphaFoldDB" id="A0A3R8T193"/>
<dbReference type="NCBIfam" id="NF010181">
    <property type="entry name" value="PRK13660.1"/>
    <property type="match status" value="1"/>
</dbReference>